<reference evidence="1" key="1">
    <citation type="submission" date="2016-07" db="EMBL/GenBank/DDBJ databases">
        <title>Salivary Glands transcriptome analysis on engorged females of Ornithodoros brasiliensis (Acari:Argasidae).</title>
        <authorList>
            <person name="Simons S.M."/>
            <person name="Carvalho E."/>
            <person name="Junqueira-de-Azevedo I."/>
            <person name="Ho P.L."/>
            <person name="Giovanni D."/>
            <person name="Mendonca R."/>
            <person name="Onofrio V."/>
            <person name="Landulfo G."/>
            <person name="Ramirez D."/>
            <person name="Barros-Battesti D."/>
        </authorList>
    </citation>
    <scope>NUCLEOTIDE SEQUENCE</scope>
    <source>
        <strain evidence="1">Female</strain>
        <tissue evidence="1">Salivary gland</tissue>
    </source>
</reference>
<feature type="non-terminal residue" evidence="1">
    <location>
        <position position="150"/>
    </location>
</feature>
<dbReference type="EMBL" id="GETE01000170">
    <property type="protein sequence ID" value="JAT79229.1"/>
    <property type="molecule type" value="Transcribed_RNA"/>
</dbReference>
<sequence>ANKIKYGKKANGPSLSAKRFCRDSILPEIITGPESDFSVAGHIEWMGSELKKVCPDMERISDAMRITFESRRSWLRGQNPSAEAILERYPALTKQEQVFEEFTRIACVDPRAEAARNRGPILRFSRSSVSGQQSFTIGGRALHAASYCTG</sequence>
<dbReference type="AlphaFoldDB" id="A0A1D2AJ51"/>
<evidence type="ECO:0000313" key="1">
    <source>
        <dbReference type="EMBL" id="JAT79229.1"/>
    </source>
</evidence>
<protein>
    <submittedName>
        <fullName evidence="1">Uncharacterized protein</fullName>
    </submittedName>
</protein>
<proteinExistence type="predicted"/>
<feature type="non-terminal residue" evidence="1">
    <location>
        <position position="1"/>
    </location>
</feature>
<accession>A0A1D2AJ51</accession>
<name>A0A1D2AJ51_ORNBR</name>
<organism evidence="1">
    <name type="scientific">Ornithodoros brasiliensis</name>
    <name type="common">Mouro tick</name>
    <dbReference type="NCBI Taxonomy" id="888526"/>
    <lineage>
        <taxon>Eukaryota</taxon>
        <taxon>Metazoa</taxon>
        <taxon>Ecdysozoa</taxon>
        <taxon>Arthropoda</taxon>
        <taxon>Chelicerata</taxon>
        <taxon>Arachnida</taxon>
        <taxon>Acari</taxon>
        <taxon>Parasitiformes</taxon>
        <taxon>Ixodida</taxon>
        <taxon>Ixodoidea</taxon>
        <taxon>Argasidae</taxon>
        <taxon>Ornithodorinae</taxon>
        <taxon>Ornithodoros</taxon>
    </lineage>
</organism>